<accession>A0A0K1QCL9</accession>
<dbReference type="RefSeq" id="WP_146653983.1">
    <property type="nucleotide sequence ID" value="NZ_CP012333.1"/>
</dbReference>
<keyword evidence="6 10" id="KW-0548">Nucleotidyltransferase</keyword>
<evidence type="ECO:0000256" key="8">
    <source>
        <dbReference type="ARBA" id="ARBA00022932"/>
    </source>
</evidence>
<comment type="similarity">
    <text evidence="2 10">Belongs to the beta sliding clamp family.</text>
</comment>
<dbReference type="GO" id="GO:0006271">
    <property type="term" value="P:DNA strand elongation involved in DNA replication"/>
    <property type="evidence" value="ECO:0007669"/>
    <property type="project" value="TreeGrafter"/>
</dbReference>
<feature type="domain" description="DNA polymerase III beta sliding clamp N-terminal" evidence="11">
    <location>
        <begin position="1"/>
        <end position="123"/>
    </location>
</feature>
<dbReference type="Proteomes" id="UP000064967">
    <property type="component" value="Chromosome"/>
</dbReference>
<evidence type="ECO:0000256" key="2">
    <source>
        <dbReference type="ARBA" id="ARBA00010752"/>
    </source>
</evidence>
<dbReference type="PIRSF" id="PIRSF000804">
    <property type="entry name" value="DNA_pol_III_b"/>
    <property type="match status" value="1"/>
</dbReference>
<feature type="domain" description="DNA polymerase III beta sliding clamp central" evidence="12">
    <location>
        <begin position="133"/>
        <end position="246"/>
    </location>
</feature>
<dbReference type="PATRIC" id="fig|1391654.3.peg.9965"/>
<dbReference type="SMART" id="SM00480">
    <property type="entry name" value="POL3Bc"/>
    <property type="match status" value="1"/>
</dbReference>
<dbReference type="InterPro" id="IPR022634">
    <property type="entry name" value="DNA_polIII_beta_N"/>
</dbReference>
<dbReference type="Pfam" id="PF02768">
    <property type="entry name" value="DNA_pol3_beta_3"/>
    <property type="match status" value="1"/>
</dbReference>
<organism evidence="14 15">
    <name type="scientific">Labilithrix luteola</name>
    <dbReference type="NCBI Taxonomy" id="1391654"/>
    <lineage>
        <taxon>Bacteria</taxon>
        <taxon>Pseudomonadati</taxon>
        <taxon>Myxococcota</taxon>
        <taxon>Polyangia</taxon>
        <taxon>Polyangiales</taxon>
        <taxon>Labilitrichaceae</taxon>
        <taxon>Labilithrix</taxon>
    </lineage>
</organism>
<dbReference type="GO" id="GO:0003677">
    <property type="term" value="F:DNA binding"/>
    <property type="evidence" value="ECO:0007669"/>
    <property type="project" value="UniProtKB-UniRule"/>
</dbReference>
<evidence type="ECO:0000259" key="13">
    <source>
        <dbReference type="Pfam" id="PF02768"/>
    </source>
</evidence>
<evidence type="ECO:0000256" key="9">
    <source>
        <dbReference type="ARBA" id="ARBA00023125"/>
    </source>
</evidence>
<dbReference type="SUPFAM" id="SSF55979">
    <property type="entry name" value="DNA clamp"/>
    <property type="match status" value="3"/>
</dbReference>
<keyword evidence="9" id="KW-0238">DNA-binding</keyword>
<protein>
    <recommendedName>
        <fullName evidence="3 10">Beta sliding clamp</fullName>
    </recommendedName>
</protein>
<evidence type="ECO:0000259" key="11">
    <source>
        <dbReference type="Pfam" id="PF00712"/>
    </source>
</evidence>
<evidence type="ECO:0000256" key="3">
    <source>
        <dbReference type="ARBA" id="ARBA00021035"/>
    </source>
</evidence>
<dbReference type="EMBL" id="CP012333">
    <property type="protein sequence ID" value="AKV03175.1"/>
    <property type="molecule type" value="Genomic_DNA"/>
</dbReference>
<dbReference type="InterPro" id="IPR022635">
    <property type="entry name" value="DNA_polIII_beta_C"/>
</dbReference>
<keyword evidence="4 10" id="KW-0963">Cytoplasm</keyword>
<dbReference type="InterPro" id="IPR001001">
    <property type="entry name" value="DNA_polIII_beta"/>
</dbReference>
<dbReference type="Gene3D" id="3.10.150.10">
    <property type="entry name" value="DNA Polymerase III, subunit A, domain 2"/>
    <property type="match status" value="1"/>
</dbReference>
<dbReference type="PANTHER" id="PTHR30478">
    <property type="entry name" value="DNA POLYMERASE III SUBUNIT BETA"/>
    <property type="match status" value="1"/>
</dbReference>
<reference evidence="14 15" key="1">
    <citation type="submission" date="2015-08" db="EMBL/GenBank/DDBJ databases">
        <authorList>
            <person name="Babu N.S."/>
            <person name="Beckwith C.J."/>
            <person name="Beseler K.G."/>
            <person name="Brison A."/>
            <person name="Carone J.V."/>
            <person name="Caskin T.P."/>
            <person name="Diamond M."/>
            <person name="Durham M.E."/>
            <person name="Foxe J.M."/>
            <person name="Go M."/>
            <person name="Henderson B.A."/>
            <person name="Jones I.B."/>
            <person name="McGettigan J.A."/>
            <person name="Micheletti S.J."/>
            <person name="Nasrallah M.E."/>
            <person name="Ortiz D."/>
            <person name="Piller C.R."/>
            <person name="Privatt S.R."/>
            <person name="Schneider S.L."/>
            <person name="Sharp S."/>
            <person name="Smith T.C."/>
            <person name="Stanton J.D."/>
            <person name="Ullery H.E."/>
            <person name="Wilson R.J."/>
            <person name="Serrano M.G."/>
            <person name="Buck G."/>
            <person name="Lee V."/>
            <person name="Wang Y."/>
            <person name="Carvalho R."/>
            <person name="Voegtly L."/>
            <person name="Shi R."/>
            <person name="Duckworth R."/>
            <person name="Johnson A."/>
            <person name="Loviza R."/>
            <person name="Walstead R."/>
            <person name="Shah Z."/>
            <person name="Kiflezghi M."/>
            <person name="Wade K."/>
            <person name="Ball S.L."/>
            <person name="Bradley K.W."/>
            <person name="Asai D.J."/>
            <person name="Bowman C.A."/>
            <person name="Russell D.A."/>
            <person name="Pope W.H."/>
            <person name="Jacobs-Sera D."/>
            <person name="Hendrix R.W."/>
            <person name="Hatfull G.F."/>
        </authorList>
    </citation>
    <scope>NUCLEOTIDE SEQUENCE [LARGE SCALE GENOMIC DNA]</scope>
    <source>
        <strain evidence="14 15">DSM 27648</strain>
    </source>
</reference>
<name>A0A0K1QCL9_9BACT</name>
<dbReference type="GO" id="GO:0009360">
    <property type="term" value="C:DNA polymerase III complex"/>
    <property type="evidence" value="ECO:0007669"/>
    <property type="project" value="InterPro"/>
</dbReference>
<evidence type="ECO:0000256" key="5">
    <source>
        <dbReference type="ARBA" id="ARBA00022679"/>
    </source>
</evidence>
<keyword evidence="5 10" id="KW-0808">Transferase</keyword>
<dbReference type="AlphaFoldDB" id="A0A0K1QCL9"/>
<dbReference type="GO" id="GO:0005737">
    <property type="term" value="C:cytoplasm"/>
    <property type="evidence" value="ECO:0007669"/>
    <property type="project" value="UniProtKB-SubCell"/>
</dbReference>
<keyword evidence="15" id="KW-1185">Reference proteome</keyword>
<dbReference type="GO" id="GO:0003887">
    <property type="term" value="F:DNA-directed DNA polymerase activity"/>
    <property type="evidence" value="ECO:0007669"/>
    <property type="project" value="UniProtKB-UniRule"/>
</dbReference>
<sequence length="376" mass="39935">MQITAAKKDLVRALARAQGIANRKSTIAALACVLLQTIEGDRLQIAATDLFVTVVDVVALDGPPRQTGGVALNARDLLDRVKALPDGPVHIETSERATATIRGTGKLKYTLRGLPADDYPSLPSPKARAAELEIPANALAGLLDRVHFAISQDTTRAHVNSSLLAWGNGEARMAATDGHRLSVAACFATAPKDGRALLSQAAVTELRKIVGELGDEPITVRRDGSVVFFVHGNVTFGTKLVDAEFPPYEQVIPNTSASARAQIPRKAFADAVRAVALASDFSADQNGASGVGVIIALGEGVAHVSCESARKGLATNEVPIEYAGKPHRVRVEPRYVLEVLGCLEDEEVEAFFTGELHPIVFRPATGDTFVVMPMRL</sequence>
<dbReference type="KEGG" id="llu:AKJ09_09838"/>
<gene>
    <name evidence="14" type="ORF">AKJ09_09838</name>
</gene>
<dbReference type="GO" id="GO:0008408">
    <property type="term" value="F:3'-5' exonuclease activity"/>
    <property type="evidence" value="ECO:0007669"/>
    <property type="project" value="InterPro"/>
</dbReference>
<proteinExistence type="inferred from homology"/>
<evidence type="ECO:0000256" key="1">
    <source>
        <dbReference type="ARBA" id="ARBA00004496"/>
    </source>
</evidence>
<dbReference type="PANTHER" id="PTHR30478:SF0">
    <property type="entry name" value="BETA SLIDING CLAMP"/>
    <property type="match status" value="1"/>
</dbReference>
<dbReference type="OrthoDB" id="8421503at2"/>
<evidence type="ECO:0000313" key="14">
    <source>
        <dbReference type="EMBL" id="AKV03175.1"/>
    </source>
</evidence>
<evidence type="ECO:0000256" key="10">
    <source>
        <dbReference type="PIRNR" id="PIRNR000804"/>
    </source>
</evidence>
<dbReference type="STRING" id="1391654.AKJ09_09838"/>
<evidence type="ECO:0000256" key="4">
    <source>
        <dbReference type="ARBA" id="ARBA00022490"/>
    </source>
</evidence>
<comment type="subunit">
    <text evidence="10">Forms a ring-shaped head-to-tail homodimer around DNA.</text>
</comment>
<evidence type="ECO:0000313" key="15">
    <source>
        <dbReference type="Proteomes" id="UP000064967"/>
    </source>
</evidence>
<dbReference type="Pfam" id="PF02767">
    <property type="entry name" value="DNA_pol3_beta_2"/>
    <property type="match status" value="1"/>
</dbReference>
<dbReference type="Pfam" id="PF00712">
    <property type="entry name" value="DNA_pol3_beta"/>
    <property type="match status" value="1"/>
</dbReference>
<feature type="domain" description="DNA polymerase III beta sliding clamp C-terminal" evidence="13">
    <location>
        <begin position="250"/>
        <end position="375"/>
    </location>
</feature>
<evidence type="ECO:0000256" key="7">
    <source>
        <dbReference type="ARBA" id="ARBA00022705"/>
    </source>
</evidence>
<dbReference type="InterPro" id="IPR046938">
    <property type="entry name" value="DNA_clamp_sf"/>
</dbReference>
<comment type="subcellular location">
    <subcellularLocation>
        <location evidence="1 10">Cytoplasm</location>
    </subcellularLocation>
</comment>
<dbReference type="CDD" id="cd00140">
    <property type="entry name" value="beta_clamp"/>
    <property type="match status" value="1"/>
</dbReference>
<evidence type="ECO:0000259" key="12">
    <source>
        <dbReference type="Pfam" id="PF02767"/>
    </source>
</evidence>
<dbReference type="Gene3D" id="3.70.10.10">
    <property type="match status" value="1"/>
</dbReference>
<keyword evidence="8 10" id="KW-0239">DNA-directed DNA polymerase</keyword>
<dbReference type="InterPro" id="IPR022637">
    <property type="entry name" value="DNA_polIII_beta_cen"/>
</dbReference>
<evidence type="ECO:0000256" key="6">
    <source>
        <dbReference type="ARBA" id="ARBA00022695"/>
    </source>
</evidence>
<dbReference type="NCBIfam" id="TIGR00663">
    <property type="entry name" value="dnan"/>
    <property type="match status" value="1"/>
</dbReference>
<keyword evidence="7 10" id="KW-0235">DNA replication</keyword>
<comment type="function">
    <text evidence="10">Confers DNA tethering and processivity to DNA polymerases and other proteins. Acts as a clamp, forming a ring around DNA (a reaction catalyzed by the clamp-loading complex) which diffuses in an ATP-independent manner freely and bidirectionally along dsDNA. Initially characterized for its ability to contact the catalytic subunit of DNA polymerase III (Pol III), a complex, multichain enzyme responsible for most of the replicative synthesis in bacteria; Pol III exhibits 3'-5' exonuclease proofreading activity. The beta chain is required for initiation of replication as well as for processivity of DNA replication.</text>
</comment>